<feature type="region of interest" description="Disordered" evidence="2">
    <location>
        <begin position="228"/>
        <end position="255"/>
    </location>
</feature>
<accession>A0ABD1SR65</accession>
<reference evidence="4" key="1">
    <citation type="submission" date="2024-07" db="EMBL/GenBank/DDBJ databases">
        <title>Two chromosome-level genome assemblies of Korean endemic species Abeliophyllum distichum and Forsythia ovata (Oleaceae).</title>
        <authorList>
            <person name="Jang H."/>
        </authorList>
    </citation>
    <scope>NUCLEOTIDE SEQUENCE [LARGE SCALE GENOMIC DNA]</scope>
</reference>
<protein>
    <submittedName>
        <fullName evidence="3">Ypt/Rab-GAP domain of gyp1p superfamily protein</fullName>
    </submittedName>
</protein>
<name>A0ABD1SR65_9LAMI</name>
<dbReference type="GO" id="GO:0005096">
    <property type="term" value="F:GTPase activator activity"/>
    <property type="evidence" value="ECO:0007669"/>
    <property type="project" value="UniProtKB-KW"/>
</dbReference>
<evidence type="ECO:0000313" key="4">
    <source>
        <dbReference type="Proteomes" id="UP001604277"/>
    </source>
</evidence>
<sequence length="255" mass="29038">MPMGQKEKLGIVLSEKFMEHDAYSMFDALMSGAGGAVAMADFFSTPFGSSHTCVPPCVEPQYFALRWLRVLFGREFSLEDLLVIWDEIFSCENTKFKKPADNDAESNFRVLDSPRGAFISAIAVSMVLYLRSSLLASENATTCLQRLLNFPDDVNLVKLIEKAKSLQILAVDANNSTSLPYHHRTPLNIVPESYWEEKWRVFHKEEENKQRDVGTRVPNRRKGWSEKVRLRLSRTESDPSPSKVDERKKCPQAIC</sequence>
<dbReference type="SUPFAM" id="SSF47923">
    <property type="entry name" value="Ypt/Rab-GAP domain of gyp1p"/>
    <property type="match status" value="1"/>
</dbReference>
<dbReference type="Proteomes" id="UP001604277">
    <property type="component" value="Unassembled WGS sequence"/>
</dbReference>
<feature type="compositionally biased region" description="Basic and acidic residues" evidence="2">
    <location>
        <begin position="228"/>
        <end position="249"/>
    </location>
</feature>
<dbReference type="AlphaFoldDB" id="A0ABD1SR65"/>
<dbReference type="PANTHER" id="PTHR22957:SF337">
    <property type="entry name" value="TBC1 DOMAIN FAMILY MEMBER 5"/>
    <property type="match status" value="1"/>
</dbReference>
<comment type="caution">
    <text evidence="3">The sequence shown here is derived from an EMBL/GenBank/DDBJ whole genome shotgun (WGS) entry which is preliminary data.</text>
</comment>
<evidence type="ECO:0000313" key="3">
    <source>
        <dbReference type="EMBL" id="KAL2503211.1"/>
    </source>
</evidence>
<evidence type="ECO:0000256" key="2">
    <source>
        <dbReference type="SAM" id="MobiDB-lite"/>
    </source>
</evidence>
<organism evidence="3 4">
    <name type="scientific">Forsythia ovata</name>
    <dbReference type="NCBI Taxonomy" id="205694"/>
    <lineage>
        <taxon>Eukaryota</taxon>
        <taxon>Viridiplantae</taxon>
        <taxon>Streptophyta</taxon>
        <taxon>Embryophyta</taxon>
        <taxon>Tracheophyta</taxon>
        <taxon>Spermatophyta</taxon>
        <taxon>Magnoliopsida</taxon>
        <taxon>eudicotyledons</taxon>
        <taxon>Gunneridae</taxon>
        <taxon>Pentapetalae</taxon>
        <taxon>asterids</taxon>
        <taxon>lamiids</taxon>
        <taxon>Lamiales</taxon>
        <taxon>Oleaceae</taxon>
        <taxon>Forsythieae</taxon>
        <taxon>Forsythia</taxon>
    </lineage>
</organism>
<gene>
    <name evidence="3" type="ORF">Fot_37059</name>
</gene>
<dbReference type="EMBL" id="JBFOLJ010000010">
    <property type="protein sequence ID" value="KAL2503211.1"/>
    <property type="molecule type" value="Genomic_DNA"/>
</dbReference>
<keyword evidence="1" id="KW-0343">GTPase activation</keyword>
<dbReference type="PANTHER" id="PTHR22957">
    <property type="entry name" value="TBC1 DOMAIN FAMILY MEMBER GTPASE-ACTIVATING PROTEIN"/>
    <property type="match status" value="1"/>
</dbReference>
<keyword evidence="4" id="KW-1185">Reference proteome</keyword>
<dbReference type="Gene3D" id="1.10.472.80">
    <property type="entry name" value="Ypt/Rab-GAP domain of gyp1p, domain 3"/>
    <property type="match status" value="1"/>
</dbReference>
<proteinExistence type="predicted"/>
<evidence type="ECO:0000256" key="1">
    <source>
        <dbReference type="ARBA" id="ARBA00022468"/>
    </source>
</evidence>
<dbReference type="InterPro" id="IPR035969">
    <property type="entry name" value="Rab-GAP_TBC_sf"/>
</dbReference>